<organism evidence="2 3">
    <name type="scientific">Colletotrichum abscissum</name>
    <dbReference type="NCBI Taxonomy" id="1671311"/>
    <lineage>
        <taxon>Eukaryota</taxon>
        <taxon>Fungi</taxon>
        <taxon>Dikarya</taxon>
        <taxon>Ascomycota</taxon>
        <taxon>Pezizomycotina</taxon>
        <taxon>Sordariomycetes</taxon>
        <taxon>Hypocreomycetidae</taxon>
        <taxon>Glomerellales</taxon>
        <taxon>Glomerellaceae</taxon>
        <taxon>Colletotrichum</taxon>
        <taxon>Colletotrichum acutatum species complex</taxon>
    </lineage>
</organism>
<evidence type="ECO:0000313" key="3">
    <source>
        <dbReference type="Proteomes" id="UP001056436"/>
    </source>
</evidence>
<accession>A0A9Q0B4G6</accession>
<dbReference type="EMBL" id="SDAQ01000048">
    <property type="protein sequence ID" value="KAI3548664.1"/>
    <property type="molecule type" value="Genomic_DNA"/>
</dbReference>
<dbReference type="AlphaFoldDB" id="A0A9Q0B4G6"/>
<proteinExistence type="predicted"/>
<dbReference type="Proteomes" id="UP001056436">
    <property type="component" value="Unassembled WGS sequence"/>
</dbReference>
<name>A0A9Q0B4G6_9PEZI</name>
<reference evidence="2" key="1">
    <citation type="submission" date="2019-01" db="EMBL/GenBank/DDBJ databases">
        <title>Colletotrichum abscissum LGMF1257.</title>
        <authorList>
            <person name="Baroncelli R."/>
        </authorList>
    </citation>
    <scope>NUCLEOTIDE SEQUENCE</scope>
    <source>
        <strain evidence="2">Ca142</strain>
    </source>
</reference>
<sequence>MLNKSERTNAAEWLLSAQTAHEQAEVNAKQDLITSEANPPSETSTTADKSLSRQDIILGSESCFRWRGEGRRYATASKAQDLLQNLHRSEISLIVTLEATISIAISDESIPDAAIELGVDGVQIIGVEFE</sequence>
<keyword evidence="3" id="KW-1185">Reference proteome</keyword>
<feature type="region of interest" description="Disordered" evidence="1">
    <location>
        <begin position="31"/>
        <end position="51"/>
    </location>
</feature>
<feature type="compositionally biased region" description="Polar residues" evidence="1">
    <location>
        <begin position="32"/>
        <end position="49"/>
    </location>
</feature>
<protein>
    <submittedName>
        <fullName evidence="2">Uncharacterized protein</fullName>
    </submittedName>
</protein>
<evidence type="ECO:0000256" key="1">
    <source>
        <dbReference type="SAM" id="MobiDB-lite"/>
    </source>
</evidence>
<comment type="caution">
    <text evidence="2">The sequence shown here is derived from an EMBL/GenBank/DDBJ whole genome shotgun (WGS) entry which is preliminary data.</text>
</comment>
<evidence type="ECO:0000313" key="2">
    <source>
        <dbReference type="EMBL" id="KAI3548664.1"/>
    </source>
</evidence>
<gene>
    <name evidence="2" type="ORF">CABS02_08194</name>
</gene>